<reference evidence="2" key="1">
    <citation type="journal article" date="2019" name="Sci. Rep.">
        <title>Draft genome of Tanacetum cinerariifolium, the natural source of mosquito coil.</title>
        <authorList>
            <person name="Yamashiro T."/>
            <person name="Shiraishi A."/>
            <person name="Satake H."/>
            <person name="Nakayama K."/>
        </authorList>
    </citation>
    <scope>NUCLEOTIDE SEQUENCE</scope>
</reference>
<proteinExistence type="predicted"/>
<evidence type="ECO:0000313" key="2">
    <source>
        <dbReference type="EMBL" id="GFD39074.1"/>
    </source>
</evidence>
<name>A0A699W478_TANCI</name>
<comment type="caution">
    <text evidence="2">The sequence shown here is derived from an EMBL/GenBank/DDBJ whole genome shotgun (WGS) entry which is preliminary data.</text>
</comment>
<sequence>NAAAAIQADGATSPDNQRRGDEAFTGVTASTHSAEDIGSDLPGECIGIRALTDHFDGLEIPHIGRDFRRQSSTDRMMAVGVVMKNGHHFFGRRIQGVCLKSLGDFFRVFDRIVVGFQNRLRQGSHYALFVPGQLAGDAHHAAAEIGVLLHQIGRQLP</sequence>
<protein>
    <submittedName>
        <fullName evidence="2">Uncharacterized protein</fullName>
    </submittedName>
</protein>
<dbReference type="AlphaFoldDB" id="A0A699W478"/>
<feature type="region of interest" description="Disordered" evidence="1">
    <location>
        <begin position="1"/>
        <end position="21"/>
    </location>
</feature>
<feature type="non-terminal residue" evidence="2">
    <location>
        <position position="1"/>
    </location>
</feature>
<gene>
    <name evidence="2" type="ORF">Tci_911043</name>
</gene>
<accession>A0A699W478</accession>
<dbReference type="EMBL" id="BKCJ011510796">
    <property type="protein sequence ID" value="GFD39074.1"/>
    <property type="molecule type" value="Genomic_DNA"/>
</dbReference>
<organism evidence="2">
    <name type="scientific">Tanacetum cinerariifolium</name>
    <name type="common">Dalmatian daisy</name>
    <name type="synonym">Chrysanthemum cinerariifolium</name>
    <dbReference type="NCBI Taxonomy" id="118510"/>
    <lineage>
        <taxon>Eukaryota</taxon>
        <taxon>Viridiplantae</taxon>
        <taxon>Streptophyta</taxon>
        <taxon>Embryophyta</taxon>
        <taxon>Tracheophyta</taxon>
        <taxon>Spermatophyta</taxon>
        <taxon>Magnoliopsida</taxon>
        <taxon>eudicotyledons</taxon>
        <taxon>Gunneridae</taxon>
        <taxon>Pentapetalae</taxon>
        <taxon>asterids</taxon>
        <taxon>campanulids</taxon>
        <taxon>Asterales</taxon>
        <taxon>Asteraceae</taxon>
        <taxon>Asteroideae</taxon>
        <taxon>Anthemideae</taxon>
        <taxon>Anthemidinae</taxon>
        <taxon>Tanacetum</taxon>
    </lineage>
</organism>
<feature type="non-terminal residue" evidence="2">
    <location>
        <position position="157"/>
    </location>
</feature>
<evidence type="ECO:0000256" key="1">
    <source>
        <dbReference type="SAM" id="MobiDB-lite"/>
    </source>
</evidence>